<dbReference type="Gene3D" id="1.20.120.1630">
    <property type="match status" value="1"/>
</dbReference>
<evidence type="ECO:0000256" key="3">
    <source>
        <dbReference type="ARBA" id="ARBA00022989"/>
    </source>
</evidence>
<keyword evidence="4 5" id="KW-0472">Membrane</keyword>
<evidence type="ECO:0000256" key="5">
    <source>
        <dbReference type="SAM" id="Phobius"/>
    </source>
</evidence>
<evidence type="ECO:0000313" key="6">
    <source>
        <dbReference type="EMBL" id="AJQ29142.1"/>
    </source>
</evidence>
<dbReference type="GO" id="GO:0008168">
    <property type="term" value="F:methyltransferase activity"/>
    <property type="evidence" value="ECO:0007669"/>
    <property type="project" value="UniProtKB-KW"/>
</dbReference>
<accession>I8TZB9</accession>
<dbReference type="KEGG" id="pft:JBW_03805"/>
<dbReference type="GO" id="GO:0032259">
    <property type="term" value="P:methylation"/>
    <property type="evidence" value="ECO:0007669"/>
    <property type="project" value="UniProtKB-KW"/>
</dbReference>
<dbReference type="OrthoDB" id="272002at2"/>
<feature type="transmembrane region" description="Helical" evidence="5">
    <location>
        <begin position="155"/>
        <end position="172"/>
    </location>
</feature>
<reference evidence="6 7" key="1">
    <citation type="journal article" date="2015" name="Genome Announc.">
        <title>Complete Genome Sequence of Pelosinus fermentans JBW45, a Member of a Remarkably Competitive Group of Negativicutes in the Firmicutes Phylum.</title>
        <authorList>
            <person name="De Leon K.B."/>
            <person name="Utturkar S.M."/>
            <person name="Camilleri L.B."/>
            <person name="Elias D.A."/>
            <person name="Arkin A.P."/>
            <person name="Fields M.W."/>
            <person name="Brown S.D."/>
            <person name="Wall J.D."/>
        </authorList>
    </citation>
    <scope>NUCLEOTIDE SEQUENCE [LARGE SCALE GENOMIC DNA]</scope>
    <source>
        <strain evidence="6 7">JBW45</strain>
    </source>
</reference>
<dbReference type="STRING" id="1192197.JBW_03805"/>
<evidence type="ECO:0000256" key="1">
    <source>
        <dbReference type="ARBA" id="ARBA00004127"/>
    </source>
</evidence>
<proteinExistence type="predicted"/>
<organism evidence="6 7">
    <name type="scientific">Pelosinus fermentans JBW45</name>
    <dbReference type="NCBI Taxonomy" id="1192197"/>
    <lineage>
        <taxon>Bacteria</taxon>
        <taxon>Bacillati</taxon>
        <taxon>Bacillota</taxon>
        <taxon>Negativicutes</taxon>
        <taxon>Selenomonadales</taxon>
        <taxon>Sporomusaceae</taxon>
        <taxon>Pelosinus</taxon>
    </lineage>
</organism>
<feature type="transmembrane region" description="Helical" evidence="5">
    <location>
        <begin position="29"/>
        <end position="48"/>
    </location>
</feature>
<name>I8TZB9_9FIRM</name>
<keyword evidence="6" id="KW-0808">Transferase</keyword>
<dbReference type="AlphaFoldDB" id="I8TZB9"/>
<evidence type="ECO:0000313" key="7">
    <source>
        <dbReference type="Proteomes" id="UP000005361"/>
    </source>
</evidence>
<dbReference type="InterPro" id="IPR007318">
    <property type="entry name" value="Phopholipid_MeTrfase"/>
</dbReference>
<dbReference type="HOGENOM" id="CLU_097928_1_0_9"/>
<keyword evidence="3 5" id="KW-1133">Transmembrane helix</keyword>
<keyword evidence="6" id="KW-0489">Methyltransferase</keyword>
<feature type="transmembrane region" description="Helical" evidence="5">
    <location>
        <begin position="68"/>
        <end position="100"/>
    </location>
</feature>
<gene>
    <name evidence="6" type="ORF">JBW_03805</name>
</gene>
<reference evidence="7" key="2">
    <citation type="submission" date="2015-02" db="EMBL/GenBank/DDBJ databases">
        <title>Complete Genome Sequence of Pelosinus fermentans JBW45.</title>
        <authorList>
            <person name="De Leon K.B."/>
            <person name="Utturkar S.M."/>
            <person name="Camilleri L.B."/>
            <person name="Arkin A.P."/>
            <person name="Fields M.W."/>
            <person name="Brown S.D."/>
            <person name="Wall J.D."/>
        </authorList>
    </citation>
    <scope>NUCLEOTIDE SEQUENCE [LARGE SCALE GENOMIC DNA]</scope>
    <source>
        <strain evidence="7">JBW45</strain>
    </source>
</reference>
<comment type="subcellular location">
    <subcellularLocation>
        <location evidence="1">Endomembrane system</location>
        <topology evidence="1">Multi-pass membrane protein</topology>
    </subcellularLocation>
</comment>
<dbReference type="PANTHER" id="PTHR12714">
    <property type="entry name" value="PROTEIN-S ISOPRENYLCYSTEINE O-METHYLTRANSFERASE"/>
    <property type="match status" value="1"/>
</dbReference>
<dbReference type="GO" id="GO:0012505">
    <property type="term" value="C:endomembrane system"/>
    <property type="evidence" value="ECO:0007669"/>
    <property type="project" value="UniProtKB-SubCell"/>
</dbReference>
<sequence>MSYNKFRIWAGRIMGLIFLLFIQENLNFYALLVVVIGIVIRIWATGYIHKNKEVTTAGPYKFLRHPLYLGNFIKGLGVALFVNAYPLVVLYIPVFFCTYYKKMKLEERYLMDKFGQKYENYQNNTPLFIPTFKNLFKKDGAKFSWKNVILNREHLNFLGVVIVIIFFIIYQNNLELIRAA</sequence>
<dbReference type="PANTHER" id="PTHR12714:SF9">
    <property type="entry name" value="PROTEIN-S-ISOPRENYLCYSTEINE O-METHYLTRANSFERASE"/>
    <property type="match status" value="1"/>
</dbReference>
<keyword evidence="2 5" id="KW-0812">Transmembrane</keyword>
<evidence type="ECO:0000256" key="2">
    <source>
        <dbReference type="ARBA" id="ARBA00022692"/>
    </source>
</evidence>
<dbReference type="RefSeq" id="WP_007954152.1">
    <property type="nucleotide sequence ID" value="NZ_CP010978.1"/>
</dbReference>
<dbReference type="Pfam" id="PF04191">
    <property type="entry name" value="PEMT"/>
    <property type="match status" value="1"/>
</dbReference>
<dbReference type="EMBL" id="CP010978">
    <property type="protein sequence ID" value="AJQ29142.1"/>
    <property type="molecule type" value="Genomic_DNA"/>
</dbReference>
<dbReference type="Proteomes" id="UP000005361">
    <property type="component" value="Chromosome"/>
</dbReference>
<evidence type="ECO:0000256" key="4">
    <source>
        <dbReference type="ARBA" id="ARBA00023136"/>
    </source>
</evidence>
<protein>
    <submittedName>
        <fullName evidence="6">Phospholipid methyltransferase</fullName>
    </submittedName>
</protein>